<name>A0A4R1K1H1_9GAMM</name>
<feature type="signal peptide" evidence="2">
    <location>
        <begin position="1"/>
        <end position="28"/>
    </location>
</feature>
<dbReference type="GO" id="GO:0006801">
    <property type="term" value="P:superoxide metabolic process"/>
    <property type="evidence" value="ECO:0007669"/>
    <property type="project" value="InterPro"/>
</dbReference>
<dbReference type="GO" id="GO:0046872">
    <property type="term" value="F:metal ion binding"/>
    <property type="evidence" value="ECO:0007669"/>
    <property type="project" value="InterPro"/>
</dbReference>
<dbReference type="Gene3D" id="2.60.40.200">
    <property type="entry name" value="Superoxide dismutase, copper/zinc binding domain"/>
    <property type="match status" value="1"/>
</dbReference>
<dbReference type="OrthoDB" id="5431326at2"/>
<sequence>MQSFRLTRSLMAISVFGVALATSGIARADDTVATSGDLEAAIGAYPGTQSKVNGNVEAEFEDGYVKIEYDLTGLEPNANGGLHIHSGTSCKDAEKVGGHYYAPKADGDYWKNANWVSDSKGEAHGSFQLISGLNRKDNLGHAVVVHASNGSRIGCGILEKE</sequence>
<evidence type="ECO:0000313" key="5">
    <source>
        <dbReference type="Proteomes" id="UP000295565"/>
    </source>
</evidence>
<evidence type="ECO:0000313" key="4">
    <source>
        <dbReference type="EMBL" id="TCK57838.1"/>
    </source>
</evidence>
<evidence type="ECO:0000259" key="3">
    <source>
        <dbReference type="Pfam" id="PF00080"/>
    </source>
</evidence>
<reference evidence="4 5" key="1">
    <citation type="submission" date="2019-03" db="EMBL/GenBank/DDBJ databases">
        <title>Genomic Encyclopedia of Type Strains, Phase IV (KMG-IV): sequencing the most valuable type-strain genomes for metagenomic binning, comparative biology and taxonomic classification.</title>
        <authorList>
            <person name="Goeker M."/>
        </authorList>
    </citation>
    <scope>NUCLEOTIDE SEQUENCE [LARGE SCALE GENOMIC DNA]</scope>
    <source>
        <strain evidence="4 5">DSM 18577</strain>
    </source>
</reference>
<proteinExistence type="inferred from homology"/>
<comment type="caution">
    <text evidence="4">The sequence shown here is derived from an EMBL/GenBank/DDBJ whole genome shotgun (WGS) entry which is preliminary data.</text>
</comment>
<dbReference type="InterPro" id="IPR036423">
    <property type="entry name" value="SOD-like_Cu/Zn_dom_sf"/>
</dbReference>
<dbReference type="RefSeq" id="WP_131912374.1">
    <property type="nucleotide sequence ID" value="NZ_OU594967.1"/>
</dbReference>
<keyword evidence="2" id="KW-0732">Signal</keyword>
<organism evidence="4 5">
    <name type="scientific">Celerinatantimonas diazotrophica</name>
    <dbReference type="NCBI Taxonomy" id="412034"/>
    <lineage>
        <taxon>Bacteria</taxon>
        <taxon>Pseudomonadati</taxon>
        <taxon>Pseudomonadota</taxon>
        <taxon>Gammaproteobacteria</taxon>
        <taxon>Celerinatantimonadaceae</taxon>
        <taxon>Celerinatantimonas</taxon>
    </lineage>
</organism>
<dbReference type="Pfam" id="PF00080">
    <property type="entry name" value="Sod_Cu"/>
    <property type="match status" value="1"/>
</dbReference>
<keyword evidence="5" id="KW-1185">Reference proteome</keyword>
<dbReference type="AlphaFoldDB" id="A0A4R1K1H1"/>
<feature type="chain" id="PRO_5020755826" evidence="2">
    <location>
        <begin position="29"/>
        <end position="161"/>
    </location>
</feature>
<dbReference type="Proteomes" id="UP000295565">
    <property type="component" value="Unassembled WGS sequence"/>
</dbReference>
<accession>A0A4R1K1H1</accession>
<comment type="similarity">
    <text evidence="1">Belongs to the Cu-Zn superoxide dismutase family.</text>
</comment>
<dbReference type="EMBL" id="SMGD01000012">
    <property type="protein sequence ID" value="TCK57838.1"/>
    <property type="molecule type" value="Genomic_DNA"/>
</dbReference>
<dbReference type="SUPFAM" id="SSF49329">
    <property type="entry name" value="Cu,Zn superoxide dismutase-like"/>
    <property type="match status" value="1"/>
</dbReference>
<evidence type="ECO:0000256" key="2">
    <source>
        <dbReference type="SAM" id="SignalP"/>
    </source>
</evidence>
<protein>
    <submittedName>
        <fullName evidence="4">Cu/Zn superoxide dismutase</fullName>
    </submittedName>
</protein>
<dbReference type="InterPro" id="IPR001424">
    <property type="entry name" value="SOD_Cu_Zn_dom"/>
</dbReference>
<gene>
    <name evidence="4" type="ORF">EV690_1535</name>
</gene>
<evidence type="ECO:0000256" key="1">
    <source>
        <dbReference type="ARBA" id="ARBA00010457"/>
    </source>
</evidence>
<feature type="domain" description="Superoxide dismutase copper/zinc binding" evidence="3">
    <location>
        <begin position="53"/>
        <end position="149"/>
    </location>
</feature>